<comment type="subcellular location">
    <subcellularLocation>
        <location evidence="1">Membrane</location>
        <topology evidence="1">Multi-pass membrane protein</topology>
    </subcellularLocation>
</comment>
<evidence type="ECO:0000256" key="6">
    <source>
        <dbReference type="SAM" id="Phobius"/>
    </source>
</evidence>
<dbReference type="PANTHER" id="PTHR38459">
    <property type="entry name" value="PROPHAGE BACTOPRENOL-LINKED GLUCOSE TRANSLOCASE HOMOLOG"/>
    <property type="match status" value="1"/>
</dbReference>
<evidence type="ECO:0000313" key="9">
    <source>
        <dbReference type="Proteomes" id="UP000778523"/>
    </source>
</evidence>
<sequence length="136" mass="15280">METSLKLDGSEFRLLREFFSYLLVGGLAFAVDYGVLWLALNLGLHYAVATLLGFCAGLATNYLLCITWVWRGTRATTLRDFIVFTVIGIGGLLLTLLLMWLAVDIAQLSPKLTKPFIAGLVLVWNFGLRRLFVFFR</sequence>
<keyword evidence="5 6" id="KW-0472">Membrane</keyword>
<dbReference type="Proteomes" id="UP000778523">
    <property type="component" value="Unassembled WGS sequence"/>
</dbReference>
<evidence type="ECO:0000256" key="5">
    <source>
        <dbReference type="ARBA" id="ARBA00023136"/>
    </source>
</evidence>
<dbReference type="InterPro" id="IPR007267">
    <property type="entry name" value="GtrA_DPMS_TM"/>
</dbReference>
<feature type="transmembrane region" description="Helical" evidence="6">
    <location>
        <begin position="46"/>
        <end position="69"/>
    </location>
</feature>
<keyword evidence="9" id="KW-1185">Reference proteome</keyword>
<organism evidence="8 9">
    <name type="scientific">Uliginosibacterium aquaticum</name>
    <dbReference type="NCBI Taxonomy" id="2731212"/>
    <lineage>
        <taxon>Bacteria</taxon>
        <taxon>Pseudomonadati</taxon>
        <taxon>Pseudomonadota</taxon>
        <taxon>Betaproteobacteria</taxon>
        <taxon>Rhodocyclales</taxon>
        <taxon>Zoogloeaceae</taxon>
        <taxon>Uliginosibacterium</taxon>
    </lineage>
</organism>
<evidence type="ECO:0000256" key="2">
    <source>
        <dbReference type="ARBA" id="ARBA00009399"/>
    </source>
</evidence>
<dbReference type="Pfam" id="PF04138">
    <property type="entry name" value="GtrA_DPMS_TM"/>
    <property type="match status" value="1"/>
</dbReference>
<feature type="transmembrane region" description="Helical" evidence="6">
    <location>
        <begin position="115"/>
        <end position="135"/>
    </location>
</feature>
<evidence type="ECO:0000259" key="7">
    <source>
        <dbReference type="Pfam" id="PF04138"/>
    </source>
</evidence>
<reference evidence="8 9" key="1">
    <citation type="submission" date="2020-06" db="EMBL/GenBank/DDBJ databases">
        <title>Draft genome of Uliginosibacterium sp. IMCC34675.</title>
        <authorList>
            <person name="Song J."/>
        </authorList>
    </citation>
    <scope>NUCLEOTIDE SEQUENCE [LARGE SCALE GENOMIC DNA]</scope>
    <source>
        <strain evidence="8 9">IMCC34675</strain>
    </source>
</reference>
<accession>A0ABX2IGD1</accession>
<evidence type="ECO:0000256" key="4">
    <source>
        <dbReference type="ARBA" id="ARBA00022989"/>
    </source>
</evidence>
<keyword evidence="3 6" id="KW-0812">Transmembrane</keyword>
<evidence type="ECO:0000256" key="3">
    <source>
        <dbReference type="ARBA" id="ARBA00022692"/>
    </source>
</evidence>
<dbReference type="PANTHER" id="PTHR38459:SF1">
    <property type="entry name" value="PROPHAGE BACTOPRENOL-LINKED GLUCOSE TRANSLOCASE HOMOLOG"/>
    <property type="match status" value="1"/>
</dbReference>
<feature type="domain" description="GtrA/DPMS transmembrane" evidence="7">
    <location>
        <begin position="21"/>
        <end position="134"/>
    </location>
</feature>
<dbReference type="RefSeq" id="WP_170021741.1">
    <property type="nucleotide sequence ID" value="NZ_JABCSC020000002.1"/>
</dbReference>
<comment type="caution">
    <text evidence="8">The sequence shown here is derived from an EMBL/GenBank/DDBJ whole genome shotgun (WGS) entry which is preliminary data.</text>
</comment>
<gene>
    <name evidence="8" type="ORF">HJ583_009780</name>
</gene>
<keyword evidence="4 6" id="KW-1133">Transmembrane helix</keyword>
<feature type="transmembrane region" description="Helical" evidence="6">
    <location>
        <begin position="81"/>
        <end position="103"/>
    </location>
</feature>
<name>A0ABX2IGD1_9RHOO</name>
<proteinExistence type="inferred from homology"/>
<comment type="similarity">
    <text evidence="2">Belongs to the GtrA family.</text>
</comment>
<evidence type="ECO:0000256" key="1">
    <source>
        <dbReference type="ARBA" id="ARBA00004141"/>
    </source>
</evidence>
<evidence type="ECO:0000313" key="8">
    <source>
        <dbReference type="EMBL" id="NSL55312.1"/>
    </source>
</evidence>
<dbReference type="EMBL" id="JABCSC020000002">
    <property type="protein sequence ID" value="NSL55312.1"/>
    <property type="molecule type" value="Genomic_DNA"/>
</dbReference>
<dbReference type="InterPro" id="IPR051401">
    <property type="entry name" value="GtrA_CellWall_Glycosyl"/>
</dbReference>
<feature type="transmembrane region" description="Helical" evidence="6">
    <location>
        <begin position="21"/>
        <end position="40"/>
    </location>
</feature>
<protein>
    <submittedName>
        <fullName evidence="8">GtrA family protein</fullName>
    </submittedName>
</protein>